<evidence type="ECO:0000256" key="8">
    <source>
        <dbReference type="ARBA" id="ARBA00022723"/>
    </source>
</evidence>
<dbReference type="GO" id="GO:0003887">
    <property type="term" value="F:DNA-directed DNA polymerase activity"/>
    <property type="evidence" value="ECO:0007669"/>
    <property type="project" value="UniProtKB-UniRule"/>
</dbReference>
<dbReference type="HAMAP" id="MF_01113">
    <property type="entry name" value="DNApol_IV"/>
    <property type="match status" value="1"/>
</dbReference>
<evidence type="ECO:0000256" key="3">
    <source>
        <dbReference type="ARBA" id="ARBA00022457"/>
    </source>
</evidence>
<evidence type="ECO:0000256" key="5">
    <source>
        <dbReference type="ARBA" id="ARBA00022679"/>
    </source>
</evidence>
<comment type="subunit">
    <text evidence="16">Monomer.</text>
</comment>
<comment type="catalytic activity">
    <reaction evidence="15 16">
        <text>DNA(n) + a 2'-deoxyribonucleoside 5'-triphosphate = DNA(n+1) + diphosphate</text>
        <dbReference type="Rhea" id="RHEA:22508"/>
        <dbReference type="Rhea" id="RHEA-COMP:17339"/>
        <dbReference type="Rhea" id="RHEA-COMP:17340"/>
        <dbReference type="ChEBI" id="CHEBI:33019"/>
        <dbReference type="ChEBI" id="CHEBI:61560"/>
        <dbReference type="ChEBI" id="CHEBI:173112"/>
        <dbReference type="EC" id="2.7.7.7"/>
    </reaction>
</comment>
<feature type="binding site" evidence="16">
    <location>
        <position position="108"/>
    </location>
    <ligand>
        <name>Mg(2+)</name>
        <dbReference type="ChEBI" id="CHEBI:18420"/>
    </ligand>
</feature>
<accession>A0AAU8PS73</accession>
<feature type="binding site" evidence="16">
    <location>
        <position position="13"/>
    </location>
    <ligand>
        <name>Mg(2+)</name>
        <dbReference type="ChEBI" id="CHEBI:18420"/>
    </ligand>
</feature>
<dbReference type="EC" id="2.7.7.7" evidence="16"/>
<dbReference type="GO" id="GO:0009432">
    <property type="term" value="P:SOS response"/>
    <property type="evidence" value="ECO:0007669"/>
    <property type="project" value="TreeGrafter"/>
</dbReference>
<dbReference type="CDD" id="cd03586">
    <property type="entry name" value="PolY_Pol_IV_kappa"/>
    <property type="match status" value="1"/>
</dbReference>
<keyword evidence="3 16" id="KW-0515">Mutator protein</keyword>
<feature type="domain" description="UmuC" evidence="17">
    <location>
        <begin position="9"/>
        <end position="191"/>
    </location>
</feature>
<dbReference type="Pfam" id="PF11799">
    <property type="entry name" value="IMS_C"/>
    <property type="match status" value="1"/>
</dbReference>
<evidence type="ECO:0000256" key="4">
    <source>
        <dbReference type="ARBA" id="ARBA00022490"/>
    </source>
</evidence>
<organism evidence="18 19">
    <name type="scientific">Corynebacterium pseudotuberculosis 258</name>
    <dbReference type="NCBI Taxonomy" id="1168865"/>
    <lineage>
        <taxon>Bacteria</taxon>
        <taxon>Bacillati</taxon>
        <taxon>Actinomycetota</taxon>
        <taxon>Actinomycetes</taxon>
        <taxon>Mycobacteriales</taxon>
        <taxon>Corynebacteriaceae</taxon>
        <taxon>Corynebacterium</taxon>
    </lineage>
</organism>
<protein>
    <recommendedName>
        <fullName evidence="16">DNA polymerase IV</fullName>
        <shortName evidence="16">Pol IV</shortName>
        <ecNumber evidence="16">2.7.7.7</ecNumber>
    </recommendedName>
</protein>
<evidence type="ECO:0000256" key="7">
    <source>
        <dbReference type="ARBA" id="ARBA00022705"/>
    </source>
</evidence>
<dbReference type="FunFam" id="1.10.150.20:FF:000068">
    <property type="entry name" value="DNA polymerase IV"/>
    <property type="match status" value="1"/>
</dbReference>
<gene>
    <name evidence="16" type="primary">dinB</name>
    <name evidence="18" type="ORF">CP258_07155</name>
</gene>
<dbReference type="PROSITE" id="PS50173">
    <property type="entry name" value="UMUC"/>
    <property type="match status" value="1"/>
</dbReference>
<feature type="site" description="Substrate discrimination" evidence="16">
    <location>
        <position position="18"/>
    </location>
</feature>
<dbReference type="GO" id="GO:0006281">
    <property type="term" value="P:DNA repair"/>
    <property type="evidence" value="ECO:0007669"/>
    <property type="project" value="UniProtKB-UniRule"/>
</dbReference>
<dbReference type="InterPro" id="IPR050116">
    <property type="entry name" value="DNA_polymerase-Y"/>
</dbReference>
<evidence type="ECO:0000256" key="12">
    <source>
        <dbReference type="ARBA" id="ARBA00023125"/>
    </source>
</evidence>
<keyword evidence="9 16" id="KW-0227">DNA damage</keyword>
<dbReference type="InterPro" id="IPR017961">
    <property type="entry name" value="DNA_pol_Y-fam_little_finger"/>
</dbReference>
<evidence type="ECO:0000313" key="18">
    <source>
        <dbReference type="EMBL" id="AFK17031.2"/>
    </source>
</evidence>
<dbReference type="GO" id="GO:0000287">
    <property type="term" value="F:magnesium ion binding"/>
    <property type="evidence" value="ECO:0007669"/>
    <property type="project" value="UniProtKB-UniRule"/>
</dbReference>
<dbReference type="Pfam" id="PF21999">
    <property type="entry name" value="IMS_HHH_1"/>
    <property type="match status" value="1"/>
</dbReference>
<evidence type="ECO:0000256" key="11">
    <source>
        <dbReference type="ARBA" id="ARBA00022932"/>
    </source>
</evidence>
<dbReference type="Gene3D" id="3.30.1490.100">
    <property type="entry name" value="DNA polymerase, Y-family, little finger domain"/>
    <property type="match status" value="1"/>
</dbReference>
<reference evidence="18 19" key="1">
    <citation type="journal article" date="2013" name="J. Biotechnol.">
        <title>Genome sequence of Corynebacterium pseudotuberculosis biovar equi strain 258 and prediction of antigenic targets to improve biotechnological vaccine production.</title>
        <authorList>
            <person name="Soares S.C."/>
            <person name="Trost E."/>
            <person name="Ramos R.T."/>
            <person name="Carneiro A.R."/>
            <person name="Santos A.R."/>
            <person name="Pinto A.C."/>
            <person name="Barbosa E."/>
            <person name="Aburjaile F."/>
            <person name="Ali A."/>
            <person name="Diniz C.A."/>
            <person name="Hassan S.S."/>
            <person name="Fiaux K."/>
            <person name="Guimaraes L.C."/>
            <person name="Bakhtiar S.M."/>
            <person name="Pereira U."/>
            <person name="Almeida S.S."/>
            <person name="Abreu V.A."/>
            <person name="Rocha F.S."/>
            <person name="Dorella F.A."/>
            <person name="Miyoshi A."/>
            <person name="Silva A."/>
            <person name="Azevedo V."/>
            <person name="Tauch A."/>
        </authorList>
    </citation>
    <scope>NUCLEOTIDE SEQUENCE [LARGE SCALE GENOMIC DNA]</scope>
    <source>
        <strain evidence="18 19">258</strain>
    </source>
</reference>
<dbReference type="GO" id="GO:0005829">
    <property type="term" value="C:cytosol"/>
    <property type="evidence" value="ECO:0007669"/>
    <property type="project" value="TreeGrafter"/>
</dbReference>
<keyword evidence="6 16" id="KW-0548">Nucleotidyltransferase</keyword>
<evidence type="ECO:0000256" key="1">
    <source>
        <dbReference type="ARBA" id="ARBA00004496"/>
    </source>
</evidence>
<keyword evidence="12 16" id="KW-0238">DNA-binding</keyword>
<dbReference type="AlphaFoldDB" id="A0AAU8PS73"/>
<dbReference type="InterPro" id="IPR053848">
    <property type="entry name" value="IMS_HHH_1"/>
</dbReference>
<evidence type="ECO:0000259" key="17">
    <source>
        <dbReference type="PROSITE" id="PS50173"/>
    </source>
</evidence>
<dbReference type="GO" id="GO:0003684">
    <property type="term" value="F:damaged DNA binding"/>
    <property type="evidence" value="ECO:0007669"/>
    <property type="project" value="InterPro"/>
</dbReference>
<dbReference type="Proteomes" id="UP000006465">
    <property type="component" value="Chromosome"/>
</dbReference>
<dbReference type="InterPro" id="IPR043502">
    <property type="entry name" value="DNA/RNA_pol_sf"/>
</dbReference>
<dbReference type="SUPFAM" id="SSF56672">
    <property type="entry name" value="DNA/RNA polymerases"/>
    <property type="match status" value="1"/>
</dbReference>
<proteinExistence type="inferred from homology"/>
<comment type="function">
    <text evidence="14 16">Poorly processive, error-prone DNA polymerase involved in untargeted mutagenesis. Copies undamaged DNA at stalled replication forks, which arise in vivo from mismatched or misaligned primer ends. These misaligned primers can be extended by PolIV. Exhibits no 3'-5' exonuclease (proofreading) activity. May be involved in translesional synthesis, in conjunction with the beta clamp from PolIII.</text>
</comment>
<name>A0AAU8PS73_CORPS</name>
<sequence>MFVFMRRWVLHIDMDAFFASCEQLTRPTLRGRPVLVGGVSGRGVVAGASYEARALGAHSAMPMYQAKRLVGFRGVIVAPRFEVYRTASHKVFEILRSVGGTVEQVSVDEGFFEPEELQGATDKEVKEWAHELRRIIRQEVGLPASVGAGCGKQFAKIGSDQAKPDGVFVVPPEKHEEMILPLPVGELWGVGPVTRAKLKQLGVETIGDLAAMTQREVDISLGATVGRALWMMARGADDRPVAPRAEAKQVSAEHTYPKDLINVPQVDEALRRATDDAHRRLLNDGRGARTVTVKLRMADFHIESRSTTLPYATDDLDTFLATAMKLVRYPDELGPIRLVGVSFSGLEAARQDVLFPEIDREIVQRDSDFEVGVSGAISKESAEYAMANTKDTQQIDLSETSPRWRATQDVHHPEFGHGWIQGIGHGKMTIRFETRTTGIGKVKTFDISDSKLQPADPVASLDWDITGL</sequence>
<dbReference type="KEGG" id="coe:CP258_07155"/>
<comment type="similarity">
    <text evidence="2 16">Belongs to the DNA polymerase type-Y family.</text>
</comment>
<dbReference type="Gene3D" id="1.10.150.20">
    <property type="entry name" value="5' to 3' exonuclease, C-terminal subdomain"/>
    <property type="match status" value="1"/>
</dbReference>
<dbReference type="InterPro" id="IPR036775">
    <property type="entry name" value="DNA_pol_Y-fam_lit_finger_sf"/>
</dbReference>
<dbReference type="PANTHER" id="PTHR11076">
    <property type="entry name" value="DNA REPAIR POLYMERASE UMUC / TRANSFERASE FAMILY MEMBER"/>
    <property type="match status" value="1"/>
</dbReference>
<feature type="active site" evidence="16">
    <location>
        <position position="109"/>
    </location>
</feature>
<keyword evidence="8 16" id="KW-0479">Metal-binding</keyword>
<dbReference type="InterPro" id="IPR043128">
    <property type="entry name" value="Rev_trsase/Diguanyl_cyclase"/>
</dbReference>
<comment type="cofactor">
    <cofactor evidence="16">
        <name>Mg(2+)</name>
        <dbReference type="ChEBI" id="CHEBI:18420"/>
    </cofactor>
    <text evidence="16">Binds 2 magnesium ions per subunit.</text>
</comment>
<evidence type="ECO:0000256" key="13">
    <source>
        <dbReference type="ARBA" id="ARBA00023204"/>
    </source>
</evidence>
<dbReference type="Pfam" id="PF00817">
    <property type="entry name" value="IMS"/>
    <property type="match status" value="1"/>
</dbReference>
<evidence type="ECO:0000256" key="15">
    <source>
        <dbReference type="ARBA" id="ARBA00049244"/>
    </source>
</evidence>
<dbReference type="PANTHER" id="PTHR11076:SF33">
    <property type="entry name" value="DNA POLYMERASE KAPPA"/>
    <property type="match status" value="1"/>
</dbReference>
<dbReference type="Gene3D" id="3.40.1170.60">
    <property type="match status" value="1"/>
</dbReference>
<dbReference type="GO" id="GO:0042276">
    <property type="term" value="P:error-prone translesion synthesis"/>
    <property type="evidence" value="ECO:0007669"/>
    <property type="project" value="TreeGrafter"/>
</dbReference>
<dbReference type="NCBIfam" id="NF002882">
    <property type="entry name" value="PRK03348.1"/>
    <property type="match status" value="1"/>
</dbReference>
<keyword evidence="4 16" id="KW-0963">Cytoplasm</keyword>
<dbReference type="InterPro" id="IPR001126">
    <property type="entry name" value="UmuC"/>
</dbReference>
<dbReference type="GO" id="GO:0006261">
    <property type="term" value="P:DNA-templated DNA replication"/>
    <property type="evidence" value="ECO:0007669"/>
    <property type="project" value="UniProtKB-UniRule"/>
</dbReference>
<keyword evidence="10 16" id="KW-0460">Magnesium</keyword>
<dbReference type="Gene3D" id="3.30.70.270">
    <property type="match status" value="1"/>
</dbReference>
<evidence type="ECO:0000313" key="19">
    <source>
        <dbReference type="Proteomes" id="UP000006465"/>
    </source>
</evidence>
<evidence type="ECO:0000256" key="10">
    <source>
        <dbReference type="ARBA" id="ARBA00022842"/>
    </source>
</evidence>
<evidence type="ECO:0000256" key="2">
    <source>
        <dbReference type="ARBA" id="ARBA00010945"/>
    </source>
</evidence>
<dbReference type="NCBIfam" id="NF002677">
    <property type="entry name" value="PRK02406.1"/>
    <property type="match status" value="1"/>
</dbReference>
<keyword evidence="5 16" id="KW-0808">Transferase</keyword>
<evidence type="ECO:0000256" key="6">
    <source>
        <dbReference type="ARBA" id="ARBA00022695"/>
    </source>
</evidence>
<evidence type="ECO:0000256" key="9">
    <source>
        <dbReference type="ARBA" id="ARBA00022763"/>
    </source>
</evidence>
<dbReference type="EMBL" id="CP003540">
    <property type="protein sequence ID" value="AFK17031.2"/>
    <property type="molecule type" value="Genomic_DNA"/>
</dbReference>
<keyword evidence="11 16" id="KW-0239">DNA-directed DNA polymerase</keyword>
<comment type="subcellular location">
    <subcellularLocation>
        <location evidence="1 16">Cytoplasm</location>
    </subcellularLocation>
</comment>
<keyword evidence="13 16" id="KW-0234">DNA repair</keyword>
<evidence type="ECO:0000256" key="16">
    <source>
        <dbReference type="HAMAP-Rule" id="MF_01113"/>
    </source>
</evidence>
<dbReference type="InterPro" id="IPR022880">
    <property type="entry name" value="DNApol_IV"/>
</dbReference>
<dbReference type="SUPFAM" id="SSF100879">
    <property type="entry name" value="Lesion bypass DNA polymerase (Y-family), little finger domain"/>
    <property type="match status" value="1"/>
</dbReference>
<keyword evidence="7 16" id="KW-0235">DNA replication</keyword>
<evidence type="ECO:0000256" key="14">
    <source>
        <dbReference type="ARBA" id="ARBA00025589"/>
    </source>
</evidence>